<dbReference type="Gene3D" id="1.10.260.40">
    <property type="entry name" value="lambda repressor-like DNA-binding domains"/>
    <property type="match status" value="1"/>
</dbReference>
<sequence>MKKTIYTEQRKFLSARLIEARENAGLSQQEVAKTEIISQSEISKIENGQRRVEFLLLLELAKLYSKGLDFFTPNENP</sequence>
<name>A0ABM5N1P9_EMTOG</name>
<protein>
    <submittedName>
        <fullName evidence="2">Helix-turn-helix domain protein</fullName>
    </submittedName>
</protein>
<evidence type="ECO:0000259" key="1">
    <source>
        <dbReference type="PROSITE" id="PS50943"/>
    </source>
</evidence>
<reference evidence="2 3" key="1">
    <citation type="submission" date="2011-07" db="EMBL/GenBank/DDBJ databases">
        <title>The complete genome of chromosome of Emticicia oligotrophica DSM 17448.</title>
        <authorList>
            <consortium name="US DOE Joint Genome Institute (JGI-PGF)"/>
            <person name="Lucas S."/>
            <person name="Han J."/>
            <person name="Lapidus A."/>
            <person name="Bruce D."/>
            <person name="Goodwin L."/>
            <person name="Pitluck S."/>
            <person name="Peters L."/>
            <person name="Kyrpides N."/>
            <person name="Mavromatis K."/>
            <person name="Ivanova N."/>
            <person name="Ovchinnikova G."/>
            <person name="Teshima H."/>
            <person name="Detter J.C."/>
            <person name="Tapia R."/>
            <person name="Han C."/>
            <person name="Land M."/>
            <person name="Hauser L."/>
            <person name="Markowitz V."/>
            <person name="Cheng J.-F."/>
            <person name="Hugenholtz P."/>
            <person name="Woyke T."/>
            <person name="Wu D."/>
            <person name="Tindall B."/>
            <person name="Pomrenke H."/>
            <person name="Brambilla E."/>
            <person name="Klenk H.-P."/>
            <person name="Eisen J.A."/>
        </authorList>
    </citation>
    <scope>NUCLEOTIDE SEQUENCE [LARGE SCALE GENOMIC DNA]</scope>
    <source>
        <strain evidence="2 3">DSM 17448</strain>
    </source>
</reference>
<proteinExistence type="predicted"/>
<dbReference type="PANTHER" id="PTHR43236">
    <property type="entry name" value="ANTITOXIN HIGA1"/>
    <property type="match status" value="1"/>
</dbReference>
<dbReference type="PANTHER" id="PTHR43236:SF1">
    <property type="entry name" value="BLL7220 PROTEIN"/>
    <property type="match status" value="1"/>
</dbReference>
<dbReference type="InterPro" id="IPR010982">
    <property type="entry name" value="Lambda_DNA-bd_dom_sf"/>
</dbReference>
<feature type="domain" description="HTH cro/C1-type" evidence="1">
    <location>
        <begin position="17"/>
        <end position="71"/>
    </location>
</feature>
<dbReference type="InterPro" id="IPR001387">
    <property type="entry name" value="Cro/C1-type_HTH"/>
</dbReference>
<dbReference type="RefSeq" id="WP_015029085.1">
    <property type="nucleotide sequence ID" value="NC_018748.1"/>
</dbReference>
<dbReference type="SUPFAM" id="SSF47413">
    <property type="entry name" value="lambda repressor-like DNA-binding domains"/>
    <property type="match status" value="1"/>
</dbReference>
<dbReference type="Proteomes" id="UP000002875">
    <property type="component" value="Chromosome"/>
</dbReference>
<dbReference type="InterPro" id="IPR052345">
    <property type="entry name" value="Rad_response_metalloprotease"/>
</dbReference>
<accession>A0ABM5N1P9</accession>
<dbReference type="CDD" id="cd00093">
    <property type="entry name" value="HTH_XRE"/>
    <property type="match status" value="1"/>
</dbReference>
<gene>
    <name evidence="2" type="ordered locus">Emtol_2250</name>
</gene>
<keyword evidence="3" id="KW-1185">Reference proteome</keyword>
<organism evidence="2 3">
    <name type="scientific">Emticicia oligotrophica (strain DSM 17448 / CIP 109782 / MTCC 6937 / GPTSA100-15)</name>
    <dbReference type="NCBI Taxonomy" id="929562"/>
    <lineage>
        <taxon>Bacteria</taxon>
        <taxon>Pseudomonadati</taxon>
        <taxon>Bacteroidota</taxon>
        <taxon>Cytophagia</taxon>
        <taxon>Cytophagales</taxon>
        <taxon>Leadbetterellaceae</taxon>
        <taxon>Emticicia</taxon>
    </lineage>
</organism>
<dbReference type="PROSITE" id="PS50943">
    <property type="entry name" value="HTH_CROC1"/>
    <property type="match status" value="1"/>
</dbReference>
<dbReference type="SMART" id="SM00530">
    <property type="entry name" value="HTH_XRE"/>
    <property type="match status" value="1"/>
</dbReference>
<evidence type="ECO:0000313" key="3">
    <source>
        <dbReference type="Proteomes" id="UP000002875"/>
    </source>
</evidence>
<evidence type="ECO:0000313" key="2">
    <source>
        <dbReference type="EMBL" id="AFK03388.1"/>
    </source>
</evidence>
<dbReference type="Pfam" id="PF01381">
    <property type="entry name" value="HTH_3"/>
    <property type="match status" value="1"/>
</dbReference>
<dbReference type="EMBL" id="CP002961">
    <property type="protein sequence ID" value="AFK03388.1"/>
    <property type="molecule type" value="Genomic_DNA"/>
</dbReference>